<keyword evidence="1" id="KW-0430">Lectin</keyword>
<dbReference type="GO" id="GO:0030246">
    <property type="term" value="F:carbohydrate binding"/>
    <property type="evidence" value="ECO:0007669"/>
    <property type="project" value="UniProtKB-KW"/>
</dbReference>
<sequence length="145" mass="16169">MAMSYTIRVRVIQKDPAKWFSIGEKTVWHYANGGTWTKCDGELTLTMGGSGTSGTLRFKNPQGEYFLVALGVHNYKHWCDILPNLSSSNTGVEIHPKYYVDGSSENAALWKQAGELEKKSSNGTTIAVKYYKEDGKTFYATITIN</sequence>
<accession>A0A455I7L4</accession>
<dbReference type="AlphaFoldDB" id="A0A455I7L4"/>
<evidence type="ECO:0000313" key="1">
    <source>
        <dbReference type="EMBL" id="AUX13431.1"/>
    </source>
</evidence>
<dbReference type="Gene3D" id="2.60.270.20">
    <property type="entry name" value="Cytolysin/lectin"/>
    <property type="match status" value="1"/>
</dbReference>
<proteinExistence type="evidence at transcript level"/>
<organism evidence="1">
    <name type="scientific">Dumortiera hirsuta</name>
    <name type="common">Liverwort</name>
    <dbReference type="NCBI Taxonomy" id="56917"/>
    <lineage>
        <taxon>Eukaryota</taxon>
        <taxon>Viridiplantae</taxon>
        <taxon>Streptophyta</taxon>
        <taxon>Embryophyta</taxon>
        <taxon>Marchantiophyta</taxon>
        <taxon>Marchantiopsida</taxon>
        <taxon>Marchantiidae</taxon>
        <taxon>Marchantiales</taxon>
        <taxon>Dumortieraceae</taxon>
        <taxon>Dumortiera</taxon>
    </lineage>
</organism>
<dbReference type="InterPro" id="IPR015926">
    <property type="entry name" value="Cytolysin/lectin"/>
</dbReference>
<dbReference type="SUPFAM" id="SSF63724">
    <property type="entry name" value="Cytolysin/lectin"/>
    <property type="match status" value="1"/>
</dbReference>
<dbReference type="InterPro" id="IPR009960">
    <property type="entry name" value="Fruit_body_lectin_fun"/>
</dbReference>
<reference evidence="1" key="1">
    <citation type="submission" date="2017-02" db="EMBL/GenBank/DDBJ databases">
        <title>Fruit body lectin from Dumortiera hirsuta.</title>
        <authorList>
            <person name="Upadhyay S.K."/>
        </authorList>
    </citation>
    <scope>NUCLEOTIDE SEQUENCE</scope>
    <source>
        <strain evidence="1">FBL</strain>
    </source>
</reference>
<protein>
    <submittedName>
        <fullName evidence="1">Fruit body lectin</fullName>
    </submittedName>
</protein>
<name>A0A455I7L4_DUMHI</name>
<dbReference type="Pfam" id="PF07367">
    <property type="entry name" value="FB_lectin"/>
    <property type="match status" value="1"/>
</dbReference>
<dbReference type="EMBL" id="KY684081">
    <property type="protein sequence ID" value="AUX13431.1"/>
    <property type="molecule type" value="mRNA"/>
</dbReference>